<dbReference type="AlphaFoldDB" id="A0A2W7RAL9"/>
<dbReference type="InterPro" id="IPR050194">
    <property type="entry name" value="Glycosyltransferase_grp1"/>
</dbReference>
<dbReference type="PANTHER" id="PTHR45947">
    <property type="entry name" value="SULFOQUINOVOSYL TRANSFERASE SQD2"/>
    <property type="match status" value="1"/>
</dbReference>
<feature type="domain" description="Glycosyl transferase family 1" evidence="1">
    <location>
        <begin position="193"/>
        <end position="357"/>
    </location>
</feature>
<keyword evidence="3" id="KW-1185">Reference proteome</keyword>
<dbReference type="SUPFAM" id="SSF53756">
    <property type="entry name" value="UDP-Glycosyltransferase/glycogen phosphorylase"/>
    <property type="match status" value="1"/>
</dbReference>
<dbReference type="OrthoDB" id="9811239at2"/>
<evidence type="ECO:0000313" key="2">
    <source>
        <dbReference type="EMBL" id="PZX47635.1"/>
    </source>
</evidence>
<evidence type="ECO:0000313" key="3">
    <source>
        <dbReference type="Proteomes" id="UP000248882"/>
    </source>
</evidence>
<dbReference type="Gene3D" id="3.40.50.2000">
    <property type="entry name" value="Glycogen Phosphorylase B"/>
    <property type="match status" value="2"/>
</dbReference>
<sequence length="385" mass="44318">MSFTILYYSVVLNSAHGGSNHAKQFLKFAGKHADIDQILTFPQLASRKPSQVSQKWGWLKQHNWFLLIRFYRRNSHYLKELIELIKKENPRVLIMRPDNNFLQIGRLRKQFPDLLLVSEINTSAFAESYLQIPFRSYFKNLERDTYAQADLNFFVSDSLRDDIFGDKTQGKRDFVVYNGVDPMKFKRNQPDAEYKKKINLEGKIVIGYLGTLDFHKHVDVLIQAFSHLRKEYADLVLLIVGDGPEREKLDQLIDELKLSKAVHITGWKNGVEVPDYVFSFDIAVHHFANAYGCPQKLLEYMAAGIPSIGPDIPFVTDNFENGKHLLITKFGDIQVANSIKRLLDNPELADSLAQSGKDYVSKNFTWEKSANEIISQIVLNLNEKN</sequence>
<dbReference type="InterPro" id="IPR001296">
    <property type="entry name" value="Glyco_trans_1"/>
</dbReference>
<name>A0A2W7RAL9_9BACT</name>
<comment type="caution">
    <text evidence="2">The sequence shown here is derived from an EMBL/GenBank/DDBJ whole genome shotgun (WGS) entry which is preliminary data.</text>
</comment>
<gene>
    <name evidence="2" type="ORF">LV85_03825</name>
</gene>
<dbReference type="Proteomes" id="UP000248882">
    <property type="component" value="Unassembled WGS sequence"/>
</dbReference>
<dbReference type="CDD" id="cd03801">
    <property type="entry name" value="GT4_PimA-like"/>
    <property type="match status" value="1"/>
</dbReference>
<dbReference type="GO" id="GO:0016758">
    <property type="term" value="F:hexosyltransferase activity"/>
    <property type="evidence" value="ECO:0007669"/>
    <property type="project" value="TreeGrafter"/>
</dbReference>
<keyword evidence="2" id="KW-0808">Transferase</keyword>
<dbReference type="RefSeq" id="WP_111322445.1">
    <property type="nucleotide sequence ID" value="NZ_QKZT01000023.1"/>
</dbReference>
<dbReference type="EMBL" id="QKZT01000023">
    <property type="protein sequence ID" value="PZX47635.1"/>
    <property type="molecule type" value="Genomic_DNA"/>
</dbReference>
<dbReference type="PANTHER" id="PTHR45947:SF3">
    <property type="entry name" value="SULFOQUINOVOSYL TRANSFERASE SQD2"/>
    <property type="match status" value="1"/>
</dbReference>
<protein>
    <submittedName>
        <fullName evidence="2">Glycosyltransferase involved in cell wall biosynthesis</fullName>
    </submittedName>
</protein>
<accession>A0A2W7RAL9</accession>
<organism evidence="2 3">
    <name type="scientific">Algoriphagus chordae</name>
    <dbReference type="NCBI Taxonomy" id="237019"/>
    <lineage>
        <taxon>Bacteria</taxon>
        <taxon>Pseudomonadati</taxon>
        <taxon>Bacteroidota</taxon>
        <taxon>Cytophagia</taxon>
        <taxon>Cytophagales</taxon>
        <taxon>Cyclobacteriaceae</taxon>
        <taxon>Algoriphagus</taxon>
    </lineage>
</organism>
<dbReference type="Pfam" id="PF00534">
    <property type="entry name" value="Glycos_transf_1"/>
    <property type="match status" value="1"/>
</dbReference>
<proteinExistence type="predicted"/>
<evidence type="ECO:0000259" key="1">
    <source>
        <dbReference type="Pfam" id="PF00534"/>
    </source>
</evidence>
<reference evidence="2 3" key="1">
    <citation type="submission" date="2018-06" db="EMBL/GenBank/DDBJ databases">
        <title>Genomic Encyclopedia of Archaeal and Bacterial Type Strains, Phase II (KMG-II): from individual species to whole genera.</title>
        <authorList>
            <person name="Goeker M."/>
        </authorList>
    </citation>
    <scope>NUCLEOTIDE SEQUENCE [LARGE SCALE GENOMIC DNA]</scope>
    <source>
        <strain evidence="2 3">DSM 19830</strain>
    </source>
</reference>